<keyword evidence="8" id="KW-0012">Acyltransferase</keyword>
<name>A0ABM1T9A8_LIMPO</name>
<dbReference type="RefSeq" id="XP_022252464.1">
    <property type="nucleotide sequence ID" value="XM_022396756.1"/>
</dbReference>
<gene>
    <name evidence="13" type="primary">LOC106468425</name>
</gene>
<evidence type="ECO:0000256" key="3">
    <source>
        <dbReference type="ARBA" id="ARBA00010323"/>
    </source>
</evidence>
<feature type="transmembrane region" description="Helical" evidence="11">
    <location>
        <begin position="344"/>
        <end position="366"/>
    </location>
</feature>
<dbReference type="InterPro" id="IPR049941">
    <property type="entry name" value="LPLAT_7/PORCN-like"/>
</dbReference>
<sequence>MNFDDIIYVFFLLTSIGIGQYIRHIPGQLQRQYVCTGVGVLLVFLVSRLHIVHPLILTCLNGLIVLHVNKKYCHIISFLFCFGYLAFFRWTSQYYMVGVAFEVHQSYRFKQEGYPDKNVDFKTEHHVIHPSFLDVFQYSFCYAGVLIGPYYKYKTYIDMFSVPYAPYLPCFKILKHRICFIPLYIGMFLLSDYIFPLEWSCNCMNNIGQNPTTAKKKERQELTLQILGIHKDNQEAWSETEYNFQTVHNIDEFGSEFLPTIREGIRSWNRTVQYWLVMFVYKQVPFTKPVRMLVTMLVSSFWHGIYPGYYLCLLSAPLFLLAEAEMETLFKKKASPLGKQVFDWIWWVIKMQAFAYMGMAFLLLRVDKTLHYWWSIYFVGHVFVLAIFTGTLLLKHLCNTKLKKS</sequence>
<reference evidence="13" key="1">
    <citation type="submission" date="2025-08" db="UniProtKB">
        <authorList>
            <consortium name="RefSeq"/>
        </authorList>
    </citation>
    <scope>IDENTIFICATION</scope>
    <source>
        <tissue evidence="13">Muscle</tissue>
    </source>
</reference>
<feature type="transmembrane region" description="Helical" evidence="11">
    <location>
        <begin position="372"/>
        <end position="394"/>
    </location>
</feature>
<evidence type="ECO:0000256" key="2">
    <source>
        <dbReference type="ARBA" id="ARBA00005074"/>
    </source>
</evidence>
<evidence type="ECO:0000256" key="8">
    <source>
        <dbReference type="ARBA" id="ARBA00023315"/>
    </source>
</evidence>
<dbReference type="Pfam" id="PF03062">
    <property type="entry name" value="MBOAT"/>
    <property type="match status" value="1"/>
</dbReference>
<evidence type="ECO:0000256" key="6">
    <source>
        <dbReference type="ARBA" id="ARBA00022989"/>
    </source>
</evidence>
<comment type="subcellular location">
    <subcellularLocation>
        <location evidence="1">Membrane</location>
        <topology evidence="1">Multi-pass membrane protein</topology>
    </subcellularLocation>
</comment>
<evidence type="ECO:0000256" key="7">
    <source>
        <dbReference type="ARBA" id="ARBA00023136"/>
    </source>
</evidence>
<dbReference type="InterPro" id="IPR004299">
    <property type="entry name" value="MBOAT_fam"/>
</dbReference>
<dbReference type="PANTHER" id="PTHR13906:SF16">
    <property type="entry name" value="LYSOPHOSPHOLIPID ACYLTRANSFERASE 7"/>
    <property type="match status" value="1"/>
</dbReference>
<dbReference type="Proteomes" id="UP000694941">
    <property type="component" value="Unplaced"/>
</dbReference>
<comment type="pathway">
    <text evidence="9">Phospholipid metabolism.</text>
</comment>
<evidence type="ECO:0000256" key="5">
    <source>
        <dbReference type="ARBA" id="ARBA00022692"/>
    </source>
</evidence>
<protein>
    <recommendedName>
        <fullName evidence="10">Lysophospholipid acyltransferase 7</fullName>
    </recommendedName>
</protein>
<evidence type="ECO:0000256" key="11">
    <source>
        <dbReference type="SAM" id="Phobius"/>
    </source>
</evidence>
<keyword evidence="6 11" id="KW-1133">Transmembrane helix</keyword>
<comment type="similarity">
    <text evidence="3">Belongs to the membrane-bound acyltransferase family.</text>
</comment>
<comment type="pathway">
    <text evidence="2">Lipid metabolism; phospholipid metabolism.</text>
</comment>
<accession>A0ABM1T9A8</accession>
<evidence type="ECO:0000256" key="4">
    <source>
        <dbReference type="ARBA" id="ARBA00022679"/>
    </source>
</evidence>
<keyword evidence="5 11" id="KW-0812">Transmembrane</keyword>
<evidence type="ECO:0000256" key="10">
    <source>
        <dbReference type="ARBA" id="ARBA00093678"/>
    </source>
</evidence>
<evidence type="ECO:0000256" key="9">
    <source>
        <dbReference type="ARBA" id="ARBA00025707"/>
    </source>
</evidence>
<dbReference type="GeneID" id="106468425"/>
<dbReference type="PANTHER" id="PTHR13906">
    <property type="entry name" value="PORCUPINE"/>
    <property type="match status" value="1"/>
</dbReference>
<feature type="transmembrane region" description="Helical" evidence="11">
    <location>
        <begin position="72"/>
        <end position="90"/>
    </location>
</feature>
<keyword evidence="7 11" id="KW-0472">Membrane</keyword>
<proteinExistence type="inferred from homology"/>
<feature type="transmembrane region" description="Helical" evidence="11">
    <location>
        <begin position="6"/>
        <end position="22"/>
    </location>
</feature>
<feature type="transmembrane region" description="Helical" evidence="11">
    <location>
        <begin position="301"/>
        <end position="323"/>
    </location>
</feature>
<evidence type="ECO:0000256" key="1">
    <source>
        <dbReference type="ARBA" id="ARBA00004141"/>
    </source>
</evidence>
<evidence type="ECO:0000313" key="13">
    <source>
        <dbReference type="RefSeq" id="XP_022252464.1"/>
    </source>
</evidence>
<keyword evidence="4" id="KW-0808">Transferase</keyword>
<keyword evidence="12" id="KW-1185">Reference proteome</keyword>
<evidence type="ECO:0000313" key="12">
    <source>
        <dbReference type="Proteomes" id="UP000694941"/>
    </source>
</evidence>
<organism evidence="12 13">
    <name type="scientific">Limulus polyphemus</name>
    <name type="common">Atlantic horseshoe crab</name>
    <dbReference type="NCBI Taxonomy" id="6850"/>
    <lineage>
        <taxon>Eukaryota</taxon>
        <taxon>Metazoa</taxon>
        <taxon>Ecdysozoa</taxon>
        <taxon>Arthropoda</taxon>
        <taxon>Chelicerata</taxon>
        <taxon>Merostomata</taxon>
        <taxon>Xiphosura</taxon>
        <taxon>Limulidae</taxon>
        <taxon>Limulus</taxon>
    </lineage>
</organism>